<dbReference type="PANTHER" id="PTHR23259">
    <property type="entry name" value="RIDDLE"/>
    <property type="match status" value="1"/>
</dbReference>
<sequence>MKACLCVCLVIVAGAVGQRCGPNEHFEVCGSPCPRTCQNPNPICIPRCASGCFCNRNRVRDEKSGECIEPSSCTSQSARRKRGLFQDPVCKENEDFRLCETCYKSCDNPKPSCSEHCERGCFCKDGLTRNRDGKCVKPEECPADDGSNNAKQHAARNKSCGPHKVFQQCRRCEKTCSERRPLCSGPCRSGCFCKDGFLKHPNGQCVKLQECPKEVTIIGAREPSVEDCGSDEEFLSCGWCEPSCSEPAPRCPAGVCTRGCLCRPPLLRHYSGRCVHERACLPQSCPDPSEEYVCRYGCEPRCDGRTCDSRPRRCSLGCHCRLGLRRHASGRCVAPDQCAAPTPTQPQLPAIDALPPPAIDPVSEFENASRATIKI</sequence>
<feature type="domain" description="TIL" evidence="4">
    <location>
        <begin position="20"/>
        <end position="73"/>
    </location>
</feature>
<dbReference type="SUPFAM" id="SSF57567">
    <property type="entry name" value="Serine protease inhibitors"/>
    <property type="match status" value="5"/>
</dbReference>
<dbReference type="InterPro" id="IPR036084">
    <property type="entry name" value="Ser_inhib-like_sf"/>
</dbReference>
<name>A0ABN8I3R1_9NEOP</name>
<accession>A0ABN8I3R1</accession>
<protein>
    <recommendedName>
        <fullName evidence="4">TIL domain-containing protein</fullName>
    </recommendedName>
</protein>
<dbReference type="InterPro" id="IPR051368">
    <property type="entry name" value="SerProtInhib-TIL_Domain"/>
</dbReference>
<keyword evidence="1" id="KW-0646">Protease inhibitor</keyword>
<evidence type="ECO:0000256" key="1">
    <source>
        <dbReference type="ARBA" id="ARBA00022690"/>
    </source>
</evidence>
<proteinExistence type="predicted"/>
<dbReference type="PANTHER" id="PTHR23259:SF70">
    <property type="entry name" value="ACCESSORY GLAND PROTEIN ACP62F-RELATED"/>
    <property type="match status" value="1"/>
</dbReference>
<dbReference type="Gene3D" id="2.10.25.10">
    <property type="entry name" value="Laminin"/>
    <property type="match status" value="5"/>
</dbReference>
<feature type="chain" id="PRO_5047360396" description="TIL domain-containing protein" evidence="3">
    <location>
        <begin position="18"/>
        <end position="375"/>
    </location>
</feature>
<organism evidence="5 6">
    <name type="scientific">Iphiclides podalirius</name>
    <name type="common">scarce swallowtail</name>
    <dbReference type="NCBI Taxonomy" id="110791"/>
    <lineage>
        <taxon>Eukaryota</taxon>
        <taxon>Metazoa</taxon>
        <taxon>Ecdysozoa</taxon>
        <taxon>Arthropoda</taxon>
        <taxon>Hexapoda</taxon>
        <taxon>Insecta</taxon>
        <taxon>Pterygota</taxon>
        <taxon>Neoptera</taxon>
        <taxon>Endopterygota</taxon>
        <taxon>Lepidoptera</taxon>
        <taxon>Glossata</taxon>
        <taxon>Ditrysia</taxon>
        <taxon>Papilionoidea</taxon>
        <taxon>Papilionidae</taxon>
        <taxon>Papilioninae</taxon>
        <taxon>Iphiclides</taxon>
    </lineage>
</organism>
<feature type="domain" description="TIL" evidence="4">
    <location>
        <begin position="160"/>
        <end position="211"/>
    </location>
</feature>
<dbReference type="InterPro" id="IPR002919">
    <property type="entry name" value="TIL_dom"/>
</dbReference>
<evidence type="ECO:0000256" key="3">
    <source>
        <dbReference type="SAM" id="SignalP"/>
    </source>
</evidence>
<feature type="signal peptide" evidence="3">
    <location>
        <begin position="1"/>
        <end position="17"/>
    </location>
</feature>
<dbReference type="CDD" id="cd19941">
    <property type="entry name" value="TIL"/>
    <property type="match status" value="5"/>
</dbReference>
<feature type="non-terminal residue" evidence="5">
    <location>
        <position position="1"/>
    </location>
</feature>
<dbReference type="Proteomes" id="UP000837857">
    <property type="component" value="Chromosome 15"/>
</dbReference>
<evidence type="ECO:0000259" key="4">
    <source>
        <dbReference type="Pfam" id="PF01826"/>
    </source>
</evidence>
<feature type="domain" description="TIL" evidence="4">
    <location>
        <begin position="228"/>
        <end position="280"/>
    </location>
</feature>
<evidence type="ECO:0000256" key="2">
    <source>
        <dbReference type="ARBA" id="ARBA00023157"/>
    </source>
</evidence>
<keyword evidence="6" id="KW-1185">Reference proteome</keyword>
<dbReference type="EMBL" id="OW152827">
    <property type="protein sequence ID" value="CAH2044240.1"/>
    <property type="molecule type" value="Genomic_DNA"/>
</dbReference>
<feature type="domain" description="TIL" evidence="4">
    <location>
        <begin position="90"/>
        <end position="141"/>
    </location>
</feature>
<gene>
    <name evidence="5" type="ORF">IPOD504_LOCUS4646</name>
</gene>
<dbReference type="SMART" id="SM00261">
    <property type="entry name" value="FU"/>
    <property type="match status" value="2"/>
</dbReference>
<keyword evidence="2" id="KW-1015">Disulfide bond</keyword>
<dbReference type="Pfam" id="PF01826">
    <property type="entry name" value="TIL"/>
    <property type="match status" value="4"/>
</dbReference>
<keyword evidence="3" id="KW-0732">Signal</keyword>
<reference evidence="5" key="1">
    <citation type="submission" date="2022-03" db="EMBL/GenBank/DDBJ databases">
        <authorList>
            <person name="Martin H S."/>
        </authorList>
    </citation>
    <scope>NUCLEOTIDE SEQUENCE</scope>
</reference>
<evidence type="ECO:0000313" key="5">
    <source>
        <dbReference type="EMBL" id="CAH2044240.1"/>
    </source>
</evidence>
<evidence type="ECO:0000313" key="6">
    <source>
        <dbReference type="Proteomes" id="UP000837857"/>
    </source>
</evidence>
<dbReference type="InterPro" id="IPR006212">
    <property type="entry name" value="Furin_repeat"/>
</dbReference>